<feature type="compositionally biased region" description="Polar residues" evidence="1">
    <location>
        <begin position="482"/>
        <end position="495"/>
    </location>
</feature>
<feature type="region of interest" description="Disordered" evidence="1">
    <location>
        <begin position="214"/>
        <end position="237"/>
    </location>
</feature>
<accession>A0A136JDE2</accession>
<feature type="compositionally biased region" description="Basic and acidic residues" evidence="1">
    <location>
        <begin position="125"/>
        <end position="135"/>
    </location>
</feature>
<feature type="compositionally biased region" description="Basic and acidic residues" evidence="1">
    <location>
        <begin position="340"/>
        <end position="350"/>
    </location>
</feature>
<dbReference type="EMBL" id="KQ964246">
    <property type="protein sequence ID" value="KXJ95162.1"/>
    <property type="molecule type" value="Genomic_DNA"/>
</dbReference>
<feature type="compositionally biased region" description="Low complexity" evidence="1">
    <location>
        <begin position="604"/>
        <end position="619"/>
    </location>
</feature>
<protein>
    <submittedName>
        <fullName evidence="2">Uncharacterized protein</fullName>
    </submittedName>
</protein>
<dbReference type="InParanoid" id="A0A136JDE2"/>
<evidence type="ECO:0000313" key="3">
    <source>
        <dbReference type="Proteomes" id="UP000070501"/>
    </source>
</evidence>
<feature type="compositionally biased region" description="Low complexity" evidence="1">
    <location>
        <begin position="181"/>
        <end position="194"/>
    </location>
</feature>
<feature type="compositionally biased region" description="Basic and acidic residues" evidence="1">
    <location>
        <begin position="56"/>
        <end position="68"/>
    </location>
</feature>
<evidence type="ECO:0000256" key="1">
    <source>
        <dbReference type="SAM" id="MobiDB-lite"/>
    </source>
</evidence>
<feature type="region of interest" description="Disordered" evidence="1">
    <location>
        <begin position="273"/>
        <end position="316"/>
    </location>
</feature>
<feature type="compositionally biased region" description="Basic and acidic residues" evidence="1">
    <location>
        <begin position="362"/>
        <end position="373"/>
    </location>
</feature>
<dbReference type="Proteomes" id="UP000070501">
    <property type="component" value="Unassembled WGS sequence"/>
</dbReference>
<organism evidence="2 3">
    <name type="scientific">Microdochium bolleyi</name>
    <dbReference type="NCBI Taxonomy" id="196109"/>
    <lineage>
        <taxon>Eukaryota</taxon>
        <taxon>Fungi</taxon>
        <taxon>Dikarya</taxon>
        <taxon>Ascomycota</taxon>
        <taxon>Pezizomycotina</taxon>
        <taxon>Sordariomycetes</taxon>
        <taxon>Xylariomycetidae</taxon>
        <taxon>Xylariales</taxon>
        <taxon>Microdochiaceae</taxon>
        <taxon>Microdochium</taxon>
    </lineage>
</organism>
<feature type="compositionally biased region" description="Basic and acidic residues" evidence="1">
    <location>
        <begin position="92"/>
        <end position="108"/>
    </location>
</feature>
<feature type="compositionally biased region" description="Basic and acidic residues" evidence="1">
    <location>
        <begin position="757"/>
        <end position="774"/>
    </location>
</feature>
<proteinExistence type="predicted"/>
<sequence length="774" mass="85327">MALWPFRRRGSRAHPHGNMAAETDSIRGTARRQTEPPNRLTKVKGENDRAYSFSPGRRDSIRASRHPNEAMSRSNTRRRSKRAAAIANPASRTDDVHRVPTLHHENPGNKRSGQPLLAKKSSKRRKEEHEREAEIKAMSQFTPVRPATDVWTKGRPVKRDSRRHKAELEKSWDGQPSSAVSLPSPESIHSSMSSDSDHMSFRISALAALAPRPTIRCSSNPVSGPGLGRSPSERRRLADRQPISEETLKAHKQIDNLADDLDASDLRELMERDQRRRQRKREKDMQKAEKKLARRMERQREEADRAGATGSQVQNLERGVLGRELVGLEDPASVRITSTPRRDSEERVESDFEQNGLPKSSVESDLKNHEEMTHPGAVTADPADKQAYGQVTPDPSPHRNSRPKSTSPTIMGFIRSRRSGSKSPSSDEARKARAMAASPSPSQIKPDYAESTARTSDSGSARPWLSFLKWGGRRRSSVGPASFSNTSRDSMQGSHTGPPPVVSFSNGRRLSSGVPKRTMSRFREDLPEQMLSPPDSRVGSPDVTVGSTERLPQIADNAETQDDIQTESAAKPIPIPARREDLQASPAPHSMSLASIGSEGSWLSGRMSRQSRQRASSGALGSSTVHPMASASAISEMQTSDHTDDDSIAADEYLNKVVPSSPIEPHTPHAHASSDEESSYRAQWGSVSRRPTVVRGAANKRSREGLLVENLMDKDLETGSTSSEDDKVNHSPLSKDYESGVRIQRLSAGSAKLLDMPPRRSGEERVPVIERGTQ</sequence>
<dbReference type="STRING" id="196109.A0A136JDE2"/>
<feature type="compositionally biased region" description="Basic and acidic residues" evidence="1">
    <location>
        <begin position="724"/>
        <end position="739"/>
    </location>
</feature>
<feature type="compositionally biased region" description="Basic and acidic residues" evidence="1">
    <location>
        <begin position="281"/>
        <end position="305"/>
    </location>
</feature>
<dbReference type="AlphaFoldDB" id="A0A136JDE2"/>
<feature type="compositionally biased region" description="Basic and acidic residues" evidence="1">
    <location>
        <begin position="701"/>
        <end position="717"/>
    </location>
</feature>
<feature type="compositionally biased region" description="Basic residues" evidence="1">
    <location>
        <begin position="1"/>
        <end position="15"/>
    </location>
</feature>
<dbReference type="OrthoDB" id="4152802at2759"/>
<feature type="region of interest" description="Disordered" evidence="1">
    <location>
        <begin position="330"/>
        <end position="774"/>
    </location>
</feature>
<name>A0A136JDE2_9PEZI</name>
<feature type="region of interest" description="Disordered" evidence="1">
    <location>
        <begin position="1"/>
        <end position="196"/>
    </location>
</feature>
<reference evidence="3" key="1">
    <citation type="submission" date="2016-02" db="EMBL/GenBank/DDBJ databases">
        <title>Draft genome sequence of Microdochium bolleyi, a fungal endophyte of beachgrass.</title>
        <authorList>
            <consortium name="DOE Joint Genome Institute"/>
            <person name="David A.S."/>
            <person name="May G."/>
            <person name="Haridas S."/>
            <person name="Lim J."/>
            <person name="Wang M."/>
            <person name="Labutti K."/>
            <person name="Lipzen A."/>
            <person name="Barry K."/>
            <person name="Grigoriev I.V."/>
        </authorList>
    </citation>
    <scope>NUCLEOTIDE SEQUENCE [LARGE SCALE GENOMIC DNA]</scope>
    <source>
        <strain evidence="3">J235TASD1</strain>
    </source>
</reference>
<keyword evidence="3" id="KW-1185">Reference proteome</keyword>
<gene>
    <name evidence="2" type="ORF">Micbo1qcDRAFT_24589</name>
</gene>
<evidence type="ECO:0000313" key="2">
    <source>
        <dbReference type="EMBL" id="KXJ95162.1"/>
    </source>
</evidence>